<dbReference type="OrthoDB" id="428159at2759"/>
<evidence type="ECO:0000256" key="2">
    <source>
        <dbReference type="SAM" id="Phobius"/>
    </source>
</evidence>
<dbReference type="PANTHER" id="PTHR16166:SF93">
    <property type="entry name" value="INTERMEMBRANE LIPID TRANSFER PROTEIN VPS13"/>
    <property type="match status" value="1"/>
</dbReference>
<dbReference type="VEuPathDB" id="CryptoDB:CMU_038980"/>
<dbReference type="InterPro" id="IPR026847">
    <property type="entry name" value="VPS13"/>
</dbReference>
<keyword evidence="2" id="KW-0472">Membrane</keyword>
<dbReference type="GO" id="GO:0006623">
    <property type="term" value="P:protein targeting to vacuole"/>
    <property type="evidence" value="ECO:0007669"/>
    <property type="project" value="TreeGrafter"/>
</dbReference>
<evidence type="ECO:0000256" key="1">
    <source>
        <dbReference type="ARBA" id="ARBA00006545"/>
    </source>
</evidence>
<dbReference type="GO" id="GO:0045053">
    <property type="term" value="P:protein retention in Golgi apparatus"/>
    <property type="evidence" value="ECO:0007669"/>
    <property type="project" value="TreeGrafter"/>
</dbReference>
<keyword evidence="4" id="KW-1185">Reference proteome</keyword>
<evidence type="ECO:0000313" key="3">
    <source>
        <dbReference type="EMBL" id="EEA04831.1"/>
    </source>
</evidence>
<feature type="transmembrane region" description="Helical" evidence="2">
    <location>
        <begin position="4243"/>
        <end position="4272"/>
    </location>
</feature>
<keyword evidence="2" id="KW-1133">Transmembrane helix</keyword>
<reference evidence="3" key="1">
    <citation type="submission" date="2008-06" db="EMBL/GenBank/DDBJ databases">
        <authorList>
            <person name="Lorenzi H."/>
            <person name="Inman J."/>
            <person name="Miller J."/>
            <person name="Schobel S."/>
            <person name="Amedeo P."/>
            <person name="Caler E.V."/>
            <person name="da Silva J."/>
        </authorList>
    </citation>
    <scope>NUCLEOTIDE SEQUENCE [LARGE SCALE GENOMIC DNA]</scope>
    <source>
        <strain evidence="3">RN66</strain>
    </source>
</reference>
<proteinExistence type="inferred from homology"/>
<accession>B6A9E0</accession>
<dbReference type="EMBL" id="DS989726">
    <property type="protein sequence ID" value="EEA04831.1"/>
    <property type="molecule type" value="Genomic_DNA"/>
</dbReference>
<feature type="transmembrane region" description="Helical" evidence="2">
    <location>
        <begin position="4207"/>
        <end position="4231"/>
    </location>
</feature>
<evidence type="ECO:0000313" key="4">
    <source>
        <dbReference type="Proteomes" id="UP000001460"/>
    </source>
</evidence>
<protein>
    <recommendedName>
        <fullName evidence="5">Chorein N-terminal domain-containing protein</fullName>
    </recommendedName>
</protein>
<dbReference type="GeneID" id="6994551"/>
<dbReference type="PANTHER" id="PTHR16166">
    <property type="entry name" value="VACUOLAR PROTEIN SORTING-ASSOCIATED PROTEIN VPS13"/>
    <property type="match status" value="1"/>
</dbReference>
<evidence type="ECO:0008006" key="5">
    <source>
        <dbReference type="Google" id="ProtNLM"/>
    </source>
</evidence>
<dbReference type="Proteomes" id="UP000001460">
    <property type="component" value="Unassembled WGS sequence"/>
</dbReference>
<keyword evidence="2" id="KW-0812">Transmembrane</keyword>
<name>B6A9E0_CRYMR</name>
<gene>
    <name evidence="3" type="ORF">CMU_038980</name>
</gene>
<dbReference type="eggNOG" id="KOG1809">
    <property type="taxonomic scope" value="Eukaryota"/>
</dbReference>
<comment type="similarity">
    <text evidence="1">Belongs to the VPS13 family.</text>
</comment>
<organism evidence="3 4">
    <name type="scientific">Cryptosporidium muris (strain RN66)</name>
    <dbReference type="NCBI Taxonomy" id="441375"/>
    <lineage>
        <taxon>Eukaryota</taxon>
        <taxon>Sar</taxon>
        <taxon>Alveolata</taxon>
        <taxon>Apicomplexa</taxon>
        <taxon>Conoidasida</taxon>
        <taxon>Coccidia</taxon>
        <taxon>Eucoccidiorida</taxon>
        <taxon>Eimeriorina</taxon>
        <taxon>Cryptosporidiidae</taxon>
        <taxon>Cryptosporidium</taxon>
    </lineage>
</organism>
<feature type="transmembrane region" description="Helical" evidence="2">
    <location>
        <begin position="4132"/>
        <end position="4156"/>
    </location>
</feature>
<dbReference type="RefSeq" id="XP_002139180.1">
    <property type="nucleotide sequence ID" value="XM_002139144.1"/>
</dbReference>
<sequence>MFDYLNSITEKILYSAVRNAFDSIFVNFEREQLSASLTRGCFEIRSLNIKRELFDGIPFPIRLCDALVGKARIEISWTKFFSGGFLTIILQDIYIIFNTIDIKEWDVEICEKSWSNLKSKLLQQDEVWMFLKSQFASSLIRRIGYYFASKVQIEIDNVNLRIEDYTNIQPFAVGAIIRKITTQDCDEFWFPTNINNSKSNTRGIFNTFRISSSLNENISILGANNEMNGSQLKSLISPELSLKNKSREKLNTDDILSIILESNGYLKQEEFNSLNQRTFWKRLRDNSPWNWYWNKQSKSDLFEDSVNENLDSRVIYPYPNGAGVPISIIDKCIYLKEQEEIKLLRNNRIITNDGLKKGDFFLKSFIFSDFSVYIDNINIELSGIASNSCRWTCLESQPMYTDQYNVIERLTQLNALSEEIRLSMNYIIYPLTFELRLRLVPSILRYEDQKFVSALSDRVYLESKDKEDSILPLITVYLIIDSFILNIQDIQLQNILRFIDYGVFLYGDFVAGTYPKDYKNIPDGEIKAIYRNAWFNFLIGEIPHDDPIKSEIEEKYNVYALLKLRNEVLKCLSFVIHQTLMRTLSKSHDKFDESNVMNNSKNMEINTSEELKIKDKAIQIIWNSIVVGHNEYYTRSLNFMENSVNQKNNTSHYCCNISSQEGLKKDYLNLNSNMIDEIVNQTKLILNSDTLPIYISSHDIYSELFSENDSLDNPSFHTSPFAFIVSIQNLGMNYSVSNYKFSSDEDSLNNANHSGRNTLKLSCMDTYLQYKAYMKSEKSKISLAFENLYLIFEDNFISEYPNNSICLIRFGPEIDIDTPHKTSKQFHPLLHRYSIYTGTSLCNKRPYTISGCILKHNNKLSSNEFDQSDNSLFFENHTLKSHHCSGGLWLVIKMNNSYSRNTPKISFNGQTYGDMCVYASFDIIYQFIFPIISQINNQKRSYYFNKASRNIWKIVNKGQILVNKFLTINNEDNNSHIYLNVQSYAKPLIYIPNSGYFKRNENINYYDTPNSQLSKLHSESSSICINLGNFFIETKYTAQNSELNQNNFKNIRDHEYIYIDCITCKVNNLAIYYVPDLRFKDLCIVHKFPNIKYNKDMNEFISDSHGKLRYILSPQFWSFTLERYIKILNKTSKNISDSEIQVNSVEFRTFKSSEDGDNYKESGKELYNEDINHYGYSEDYLQAEESNFNNILELSEDLALMYLVRNSEYIYHINFYLIPEDNSNLEFCLLDQDIHYISEVAENLIFFTNQLYPVKSRDTEITITQELLEKTLETPYLSLESENLSLDNNKKDNKVNSGGEMTTNTNDFNKSLNSRDMFLRCDDILDEISVTSNSLIYSNIHTNRQIGFKCCIPKINFAVKSTEEYQKRFQHTDDYQLLFLQIEIINSQFFAKFNNLIYSTIYILINSICISGGIISDQYPLFINPIISHTVSPLCKINISTYPENKLHKKDSQFINSLSNTGYQTLEIQNSKNLEAISTYKSTYFNENQTYRSYSETIMKVEIYSPKILVFWELYGAILNLVMTLYIRSFSKLYNYSKLNLDVDTKSSGNLEKIDHLECQTDLKYSKSINSDEFSSTLISRFDLNLKDLKFIIPCSLPEPVKIFAYNYSSSSKLQTTTKLDILGSPLLHIKLSLNYKFESECYDSNNTLNSKAYNNNSNIEIFKMSIKFAKPVIPSDLMEQLINISKNLSQIKGRDVNLNEDNFPLLDDYVAIPMIKSLFIHKLDNKSFANTIYETSNIVNLSLWRFTLETLVDIPIVLPSFRVKVNLKQSSYYLDGYTENTTMALYIFVESLDIRINVKSLIYLTQIGNMYSKYISSNLIENTKYDNPDIISNSDGALYNSTNSLLHLFPSLYMQIKMNLKKFTAQWRTEKIILHYIPNTLKSIKNGIYLEIFSIQGGIYVNESAPSLQFITNIYPYFKDLTDILNNQNFLSESIIEDSPLIIPNFTVGNFPRLPILPRDTNTVCSLVFQIKRFFISIFNNQLMYYNNLIEPFDILFKVVGDSGQINEKAIEERSQAEELNSKEANRILLEDYVTHFRDKDSTKTENKLENELSENLSYTEEVSDDEVIPEKTLNLKNIHLEQYNTCKLKNILYEDKQSVQDNNNSTKRNRTNFGDTTESLENILTHESNRNEQCKEIIKSNNFVKGQICISWINVTICPSYISYGLSCMDNFFDSLSIYSSKLSNLNDSNKTLLAYYLTRNNINNNLLQDTTETNIRYNTNSIFTNSSMLSSSERTFYPISADIESQNNSLYSFKTIFGSNNISSISIYNDTGQTIALLIPFWTNNALLKGKGIQSNFFNSNSFISSKTKEDEAKEVKLANKQHKTNVEPSSKEKKLEFNTIPSQLPTLPNSKTLKNSLYNEFIHPKVLSDKAQGINVVSLKFSMSNSLSTLNSNNSVLSYISLKKEDCNVHYVWKYIQPYKKISVDRGPNGELYPIMLRIRLLDDVFDCCNIVMDKINTDVTYLDLEYGDPFKIPLMIKTSMLNNQSFMVTISSRIFISNNSSKSLRILADPSLVKQYTDMSFYTPPINSETIPIPKLSSLKNTLISGIPIEQDNLNYSDNSNKEPKSNFLFSLISEYIPQLNLDTHDLLVNNWDFGELTVDMFTLTIDPGKFICLPLWMCIPLIKRFNIQKIGNYKDNNLIYPPVKVILESSWTYKKDVYFTSNNVNLRVSKIFTNEIGNNPKTITNSMQVSSVYLCYLDIYELILQYLQDILPTNSYYRLLSSKSHNHNFASKILDLSEPSSISEVTNNVYSQSNSEGKHEAIDEDTDQKTSHISSSRIYISSSVYGFSIPDNMDTSPIIFVVRFEPPLTLTNNLLYPVYIDLMRSKAFDTLIPINRGDINDIASEIMQLSGIKSDIVLATNQTLSLESIPSQLSIFLLDVTLNKFYGFYISSHIPISYSSSVKKMHSEVSIPLKLHGGYKISQENSNKVEKIPHSSAIIMNEFLPHSTSINLFTESNPNHFISNDYTLRQWPNYITIPNSNSSDNMAASNNALKLTYENKKFDSYTGTVENGESIAPWFGYQCFSYNTCKVSMNLYSPLWINNRQGTPIYLLQKSHLAFKYRLGLNECRILPSQNGKSEIAFALTPELAKRCRSNYFHVERANMVGYVTIPSSNKKGLKVLQDTLDANLLKNNLNNNEPFNKLFGTGTPGLILGYSITSIATVSSYITSFMINIYDRYTISNYHSVPVWIHQIGKMNPWLLIPPHVSWPFHPVLNNRDHPQIEISFVDPTLLRKYKSDFKMNLSQIPYKTLPIAIKDVYDVQFRLIDKICLTDLNTYIRSHSNVENGNFTELSDKLCLSLYSQNGEYTNNSAYLQKKQDNKTENFKISEYTEQNFNDNLSFGYWKKPNLSCYSGKVCSYILSSISVFSVHSSSAYHINLYPPQTPDFRLVNETPNRIYFKQKETNYWNTLEAHSNIDYAFLDPFGHHFLEICIGIKTKLTKATLKLKKKVKKLQSEIFNRHASENIPMNEDMNRSKSSKVLQNLLRKTFQEDSTQAQNFCNEATNDDTIVWYRFPTPLDLNNVQSHSKLYIPGLKSIIYAVLIVESGTRVINLSLDGSLYRRRKAETNHNQSSIYSIQSFGKSGLKYIGSKFRQTIGIIDKFESLASDWKSNEKLEMDLLSSEKSTNKFLLEAPYETALSQTAFSANTRIHPCTNVNESLIPSYRKESVCFDLSLFIEGFGVSFITMMSEEIVYLAFQKIDSSIFRYPSDMDYIHITFKICEFQMDNHIDGSSDTTLIRKVTPEEFLRLKSSSRDNDNSKTNIEEGLDSLQYMMSVGFLIIGNGSNRKEDLHCIYYKLSRMLGNSFKDKESKLSTSYFLDIRCCFVSDVNSSNDSYGYNGVLEIPYFYVWIFPLSIHLEIDAMREIVLIMESIINRLFSFSDQSEEQLNNVNKTSTVVENMKNSSRYMYIQVLIVNPIQILFSTSKSTWNVFTLDSNNPFNTHIQKDTFSAANKFGIGSISIKSSANLKGVGGIQNISSFNISQQAVSSPNYSSNNGTTFILGLIQLIAAMPFSNVPIEFKGIISESFFVNSEKMSMQFFNIYKQQVFSHIGRILGSIDLLGNPIDIYILLKEGILASKNHFKLYKAAFELKKIIDSSKNNDHSDILNETEYDKTREFFLKSRATFMIKLILFCIKEIFIGINTLFGTGIAAACQVIVRITATLIHLMEIVYLFDQDELMSIWSGTPLYLNRHIANYPKDLINGILTGLKRSIIIILGTFINLWLLPAKMYHNSGLLGFIFGIFLALIRILPAGFAVFLSIIYGITSGTVQSLRTKTLVHHIRPLRVISKNKPIQPYFIPKNISSITLKSAGLISDLRYVDVITYFSTTNTLKEKETMTFENLFGQNNATKQFLLYKILRNESEVGINISNGLIVMAKAIALFKDGDMVWTIPISQIDTVTVIHIIKCKSRQDDSYFQIRKRSIFSRSYFSYFNRISGDPDSICTSQDKNDSFSEKSVTNPHVITQLDSTINGILTGIYEFEIQLKQSSNHDHMLYSSKKVTRRLLIPIPSTILETRKLHNIHINVKSSEIMEDTRNKFKLNLNTHSITEKTSLNSLHLASTRYYPEKLSFRIEGENRALSLFSLLTSLINPN</sequence>